<keyword evidence="3" id="KW-1185">Reference proteome</keyword>
<organism evidence="2 3">
    <name type="scientific">Aspergillus welwitschiae</name>
    <dbReference type="NCBI Taxonomy" id="1341132"/>
    <lineage>
        <taxon>Eukaryota</taxon>
        <taxon>Fungi</taxon>
        <taxon>Dikarya</taxon>
        <taxon>Ascomycota</taxon>
        <taxon>Pezizomycotina</taxon>
        <taxon>Eurotiomycetes</taxon>
        <taxon>Eurotiomycetidae</taxon>
        <taxon>Eurotiales</taxon>
        <taxon>Aspergillaceae</taxon>
        <taxon>Aspergillus</taxon>
        <taxon>Aspergillus subgen. Circumdati</taxon>
    </lineage>
</organism>
<gene>
    <name evidence="2" type="ORF">BDQ94DRAFT_25833</name>
</gene>
<dbReference type="Proteomes" id="UP000253729">
    <property type="component" value="Unassembled WGS sequence"/>
</dbReference>
<dbReference type="RefSeq" id="XP_026626768.1">
    <property type="nucleotide sequence ID" value="XM_026775338.1"/>
</dbReference>
<protein>
    <submittedName>
        <fullName evidence="2">Uncharacterized protein</fullName>
    </submittedName>
</protein>
<accession>A0A3F3Q4X4</accession>
<name>A0A3F3Q4X4_9EURO</name>
<dbReference type="EMBL" id="KZ852045">
    <property type="protein sequence ID" value="RDH33746.1"/>
    <property type="molecule type" value="Genomic_DNA"/>
</dbReference>
<reference evidence="2 3" key="1">
    <citation type="submission" date="2018-07" db="EMBL/GenBank/DDBJ databases">
        <title>The genomes of Aspergillus section Nigri reveals drivers in fungal speciation.</title>
        <authorList>
            <consortium name="DOE Joint Genome Institute"/>
            <person name="Vesth T.C."/>
            <person name="Nybo J."/>
            <person name="Theobald S."/>
            <person name="Brandl J."/>
            <person name="Frisvad J.C."/>
            <person name="Nielsen K.F."/>
            <person name="Lyhne E.K."/>
            <person name="Kogle M.E."/>
            <person name="Kuo A."/>
            <person name="Riley R."/>
            <person name="Clum A."/>
            <person name="Nolan M."/>
            <person name="Lipzen A."/>
            <person name="Salamov A."/>
            <person name="Henrissat B."/>
            <person name="Wiebenga A."/>
            <person name="De vries R.P."/>
            <person name="Grigoriev I.V."/>
            <person name="Mortensen U.H."/>
            <person name="Andersen M.R."/>
            <person name="Baker S.E."/>
        </authorList>
    </citation>
    <scope>NUCLEOTIDE SEQUENCE [LARGE SCALE GENOMIC DNA]</scope>
    <source>
        <strain evidence="2 3">CBS 139.54b</strain>
    </source>
</reference>
<keyword evidence="1" id="KW-1133">Transmembrane helix</keyword>
<keyword evidence="1" id="KW-0812">Transmembrane</keyword>
<feature type="transmembrane region" description="Helical" evidence="1">
    <location>
        <begin position="41"/>
        <end position="61"/>
    </location>
</feature>
<evidence type="ECO:0000313" key="3">
    <source>
        <dbReference type="Proteomes" id="UP000253729"/>
    </source>
</evidence>
<evidence type="ECO:0000256" key="1">
    <source>
        <dbReference type="SAM" id="Phobius"/>
    </source>
</evidence>
<keyword evidence="1" id="KW-0472">Membrane</keyword>
<dbReference type="AlphaFoldDB" id="A0A3F3Q4X4"/>
<evidence type="ECO:0000313" key="2">
    <source>
        <dbReference type="EMBL" id="RDH33746.1"/>
    </source>
</evidence>
<sequence length="75" mass="8082">MTQPGWPTIGCDLAGRSATSAARLQVTRITLPYPQTSSFPLLSSISSSSFFVSIIIFYSYVHPSVVWPSPSYPAG</sequence>
<dbReference type="GeneID" id="38143694"/>
<proteinExistence type="predicted"/>